<name>A0A3B0UAM3_9ZZZZ</name>
<evidence type="ECO:0000313" key="1">
    <source>
        <dbReference type="EMBL" id="VAW17744.1"/>
    </source>
</evidence>
<reference evidence="1" key="1">
    <citation type="submission" date="2018-06" db="EMBL/GenBank/DDBJ databases">
        <authorList>
            <person name="Zhirakovskaya E."/>
        </authorList>
    </citation>
    <scope>NUCLEOTIDE SEQUENCE</scope>
</reference>
<dbReference type="EMBL" id="UOEO01000077">
    <property type="protein sequence ID" value="VAW17744.1"/>
    <property type="molecule type" value="Genomic_DNA"/>
</dbReference>
<protein>
    <submittedName>
        <fullName evidence="1">Uncharacterized protein</fullName>
    </submittedName>
</protein>
<accession>A0A3B0UAM3</accession>
<dbReference type="AlphaFoldDB" id="A0A3B0UAM3"/>
<sequence>MPDARHTHLKDANMSRIRIMRHIHNFFHKKLVKVNSLLTNGDK</sequence>
<proteinExistence type="predicted"/>
<gene>
    <name evidence="1" type="ORF">MNBD_ALPHA12-230</name>
</gene>
<organism evidence="1">
    <name type="scientific">hydrothermal vent metagenome</name>
    <dbReference type="NCBI Taxonomy" id="652676"/>
    <lineage>
        <taxon>unclassified sequences</taxon>
        <taxon>metagenomes</taxon>
        <taxon>ecological metagenomes</taxon>
    </lineage>
</organism>